<dbReference type="AlphaFoldDB" id="A0A844FDQ7"/>
<dbReference type="Proteomes" id="UP000462363">
    <property type="component" value="Unassembled WGS sequence"/>
</dbReference>
<accession>A0A844FDQ7</accession>
<reference evidence="1 2" key="1">
    <citation type="submission" date="2019-08" db="EMBL/GenBank/DDBJ databases">
        <title>In-depth cultivation of the pig gut microbiome towards novel bacterial diversity and tailored functional studies.</title>
        <authorList>
            <person name="Wylensek D."/>
            <person name="Hitch T.C.A."/>
            <person name="Clavel T."/>
        </authorList>
    </citation>
    <scope>NUCLEOTIDE SEQUENCE [LARGE SCALE GENOMIC DNA]</scope>
    <source>
        <strain evidence="1 2">BL-389-WT-3D</strain>
    </source>
</reference>
<gene>
    <name evidence="1" type="ORF">FYJ37_16920</name>
</gene>
<protein>
    <submittedName>
        <fullName evidence="1">Uncharacterized protein</fullName>
    </submittedName>
</protein>
<dbReference type="EMBL" id="VUMB01000062">
    <property type="protein sequence ID" value="MSS41939.1"/>
    <property type="molecule type" value="Genomic_DNA"/>
</dbReference>
<organism evidence="1 2">
    <name type="scientific">Clostridium scindens (strain JCM 10418 / VPI 12708)</name>
    <dbReference type="NCBI Taxonomy" id="29347"/>
    <lineage>
        <taxon>Bacteria</taxon>
        <taxon>Bacillati</taxon>
        <taxon>Bacillota</taxon>
        <taxon>Clostridia</taxon>
        <taxon>Lachnospirales</taxon>
        <taxon>Lachnospiraceae</taxon>
    </lineage>
</organism>
<proteinExistence type="predicted"/>
<evidence type="ECO:0000313" key="2">
    <source>
        <dbReference type="Proteomes" id="UP000462363"/>
    </source>
</evidence>
<name>A0A844FDQ7_CLOSV</name>
<comment type="caution">
    <text evidence="1">The sequence shown here is derived from an EMBL/GenBank/DDBJ whole genome shotgun (WGS) entry which is preliminary data.</text>
</comment>
<evidence type="ECO:0000313" key="1">
    <source>
        <dbReference type="EMBL" id="MSS41939.1"/>
    </source>
</evidence>
<dbReference type="RefSeq" id="WP_154322303.1">
    <property type="nucleotide sequence ID" value="NZ_CP045695.1"/>
</dbReference>
<sequence length="117" mass="14162">MKKYDELSEKEKHNFEEFLITTFKFSEEELAAIDKQNPMTMELFSSCLAKCTEWELYKLFERLLDEYPDLTDKYVKDIDDDIKDVILPERTPEEEEESWNRLCERIKKEYGDDLISE</sequence>